<evidence type="ECO:0008006" key="5">
    <source>
        <dbReference type="Google" id="ProtNLM"/>
    </source>
</evidence>
<organism evidence="1 4">
    <name type="scientific">Hydrogenophaga crassostreae</name>
    <dbReference type="NCBI Taxonomy" id="1763535"/>
    <lineage>
        <taxon>Bacteria</taxon>
        <taxon>Pseudomonadati</taxon>
        <taxon>Pseudomonadota</taxon>
        <taxon>Betaproteobacteria</taxon>
        <taxon>Burkholderiales</taxon>
        <taxon>Comamonadaceae</taxon>
        <taxon>Hydrogenophaga</taxon>
    </lineage>
</organism>
<evidence type="ECO:0000313" key="1">
    <source>
        <dbReference type="EMBL" id="AOW14733.1"/>
    </source>
</evidence>
<proteinExistence type="predicted"/>
<dbReference type="OrthoDB" id="9157196at2"/>
<dbReference type="EMBL" id="LVWD01000004">
    <property type="protein sequence ID" value="OAD43169.1"/>
    <property type="molecule type" value="Genomic_DNA"/>
</dbReference>
<keyword evidence="3" id="KW-1185">Reference proteome</keyword>
<reference evidence="2 3" key="1">
    <citation type="submission" date="2016-02" db="EMBL/GenBank/DDBJ databases">
        <title>Draft genome sequence of Hydrogenophaga sp. LPB0072.</title>
        <authorList>
            <person name="Shin S.-K."/>
            <person name="Yi H."/>
        </authorList>
    </citation>
    <scope>NUCLEOTIDE SEQUENCE [LARGE SCALE GENOMIC DNA]</scope>
    <source>
        <strain evidence="2 3">LPB0072</strain>
    </source>
</reference>
<dbReference type="AlphaFoldDB" id="A0A163CKG3"/>
<reference evidence="1 4" key="2">
    <citation type="submission" date="2016-10" db="EMBL/GenBank/DDBJ databases">
        <title>Hydorgenophaga sp. LPB0072 isolated from gastropod.</title>
        <authorList>
            <person name="Kim E."/>
            <person name="Yi H."/>
        </authorList>
    </citation>
    <scope>NUCLEOTIDE SEQUENCE [LARGE SCALE GENOMIC DNA]</scope>
    <source>
        <strain evidence="1 4">LPB0072</strain>
    </source>
</reference>
<dbReference type="SUPFAM" id="SSF56762">
    <property type="entry name" value="HydB/Nqo4-like"/>
    <property type="match status" value="1"/>
</dbReference>
<dbReference type="InterPro" id="IPR029014">
    <property type="entry name" value="NiFe-Hase_large"/>
</dbReference>
<sequence>MSAYTAANMAGRLQVTPGAPAPHNLSSSRQDWASRLSTGQPFRAIPGLMANLFSLCGNAHRVAAQLAIDAAAPDRCLAPSSDIGKRLRLETAQEHIRRIGLDWPRLLATETASATMGNLAVQSLSTCPALKNAHTEDWPALHDWLKNTLLQIDPAAWLHAWLVDAGDWLQTWSQTHGGWLARLLRDARHVDTPDRPLTSVRALRAHGQVEHLLALSSALSFQPGFALQPVWQGASAHTGPWARLQTPSDQAPLSPWTMLGCRLAELVRLCLPTTAPDHGAQWLRWGSLSTMPGQGLGWVEMARGLLVHQVMLSDDGTTAKTCNVLAPTEWNFNPHGEVAQRLAVMDPHAPYVRQQVRLLMVAFDPCVPFELTSGITKEGQDA</sequence>
<gene>
    <name evidence="1" type="ORF">LPB072_19820</name>
    <name evidence="2" type="ORF">LPB72_04730</name>
</gene>
<evidence type="ECO:0000313" key="3">
    <source>
        <dbReference type="Proteomes" id="UP000185657"/>
    </source>
</evidence>
<dbReference type="EMBL" id="CP017476">
    <property type="protein sequence ID" value="AOW14733.1"/>
    <property type="molecule type" value="Genomic_DNA"/>
</dbReference>
<dbReference type="STRING" id="1763535.LPB072_19820"/>
<dbReference type="Proteomes" id="UP000185680">
    <property type="component" value="Chromosome"/>
</dbReference>
<dbReference type="Gene3D" id="1.10.645.10">
    <property type="entry name" value="Cytochrome-c3 Hydrogenase, chain B"/>
    <property type="match status" value="1"/>
</dbReference>
<evidence type="ECO:0000313" key="2">
    <source>
        <dbReference type="EMBL" id="OAD43169.1"/>
    </source>
</evidence>
<accession>A0A163CKG3</accession>
<dbReference type="Proteomes" id="UP000185657">
    <property type="component" value="Unassembled WGS sequence"/>
</dbReference>
<evidence type="ECO:0000313" key="4">
    <source>
        <dbReference type="Proteomes" id="UP000185680"/>
    </source>
</evidence>
<name>A0A163CKG3_9BURK</name>
<dbReference type="RefSeq" id="WP_066086579.1">
    <property type="nucleotide sequence ID" value="NZ_CP017476.1"/>
</dbReference>
<protein>
    <recommendedName>
        <fullName evidence="5">Hydrogenase formation protein</fullName>
    </recommendedName>
</protein>
<dbReference type="KEGG" id="hyl:LPB072_19820"/>